<sequence>MKTVGIIGGLSWHSTLAYYEIINRQVAQKQGSYSCPELILVQTDFNIIMDHVKFERWNEIAEILLVLARKLEQSGADFMIIACNTVHKVVPLIEDQVGIPILHIVDVVASKALSLGVRRVALIGGHTTMTDGFFADRLFERQVETLLPDEADQRMIHHALETELLSGVFLPATRAKFEQVIDRLVQRGAGAVILGCTEFGKLLPPGTCSVPLLDTAQIHSMAAAEMSLT</sequence>
<dbReference type="InterPro" id="IPR004380">
    <property type="entry name" value="Asp_race"/>
</dbReference>
<accession>A0A6J3MEV7</accession>
<dbReference type="Pfam" id="PF01177">
    <property type="entry name" value="Asp_Glu_race"/>
    <property type="match status" value="1"/>
</dbReference>
<dbReference type="GeneID" id="54365111"/>
<evidence type="ECO:0000313" key="3">
    <source>
        <dbReference type="Proteomes" id="UP000504637"/>
    </source>
</evidence>
<evidence type="ECO:0000256" key="2">
    <source>
        <dbReference type="ARBA" id="ARBA00023235"/>
    </source>
</evidence>
<keyword evidence="3" id="KW-1185">Reference proteome</keyword>
<reference evidence="4" key="3">
    <citation type="submission" date="2025-08" db="UniProtKB">
        <authorList>
            <consortium name="RefSeq"/>
        </authorList>
    </citation>
    <scope>IDENTIFICATION</scope>
    <source>
        <strain evidence="4">CBS 342.82</strain>
    </source>
</reference>
<dbReference type="GO" id="GO:0047661">
    <property type="term" value="F:amino-acid racemase activity"/>
    <property type="evidence" value="ECO:0007669"/>
    <property type="project" value="InterPro"/>
</dbReference>
<dbReference type="PANTHER" id="PTHR21198:SF7">
    <property type="entry name" value="ASPARTATE-GLUTAMATE RACEMASE FAMILY"/>
    <property type="match status" value="1"/>
</dbReference>
<gene>
    <name evidence="4" type="ORF">K489DRAFT_406943</name>
</gene>
<name>A0A6J3MEV7_9PEZI</name>
<dbReference type="Proteomes" id="UP000504637">
    <property type="component" value="Unplaced"/>
</dbReference>
<dbReference type="PANTHER" id="PTHR21198">
    <property type="entry name" value="GLUTAMATE RACEMASE"/>
    <property type="match status" value="1"/>
</dbReference>
<dbReference type="InterPro" id="IPR001920">
    <property type="entry name" value="Asp/Glu_race"/>
</dbReference>
<organism evidence="4">
    <name type="scientific">Dissoconium aciculare CBS 342.82</name>
    <dbReference type="NCBI Taxonomy" id="1314786"/>
    <lineage>
        <taxon>Eukaryota</taxon>
        <taxon>Fungi</taxon>
        <taxon>Dikarya</taxon>
        <taxon>Ascomycota</taxon>
        <taxon>Pezizomycotina</taxon>
        <taxon>Dothideomycetes</taxon>
        <taxon>Dothideomycetidae</taxon>
        <taxon>Mycosphaerellales</taxon>
        <taxon>Dissoconiaceae</taxon>
        <taxon>Dissoconium</taxon>
    </lineage>
</organism>
<keyword evidence="2" id="KW-0413">Isomerase</keyword>
<dbReference type="RefSeq" id="XP_033463195.1">
    <property type="nucleotide sequence ID" value="XM_033607311.1"/>
</dbReference>
<dbReference type="NCBIfam" id="TIGR00035">
    <property type="entry name" value="asp_race"/>
    <property type="match status" value="1"/>
</dbReference>
<dbReference type="InterPro" id="IPR015942">
    <property type="entry name" value="Asp/Glu/hydantoin_racemase"/>
</dbReference>
<evidence type="ECO:0000256" key="1">
    <source>
        <dbReference type="ARBA" id="ARBA00007847"/>
    </source>
</evidence>
<protein>
    <submittedName>
        <fullName evidence="4">Aspartate racemase</fullName>
    </submittedName>
</protein>
<comment type="similarity">
    <text evidence="1">Belongs to the aspartate/glutamate racemases family.</text>
</comment>
<reference evidence="4" key="1">
    <citation type="submission" date="2020-01" db="EMBL/GenBank/DDBJ databases">
        <authorList>
            <consortium name="DOE Joint Genome Institute"/>
            <person name="Haridas S."/>
            <person name="Albert R."/>
            <person name="Binder M."/>
            <person name="Bloem J."/>
            <person name="Labutti K."/>
            <person name="Salamov A."/>
            <person name="Andreopoulos B."/>
            <person name="Baker S.E."/>
            <person name="Barry K."/>
            <person name="Bills G."/>
            <person name="Bluhm B.H."/>
            <person name="Cannon C."/>
            <person name="Castanera R."/>
            <person name="Culley D.E."/>
            <person name="Daum C."/>
            <person name="Ezra D."/>
            <person name="Gonzalez J.B."/>
            <person name="Henrissat B."/>
            <person name="Kuo A."/>
            <person name="Liang C."/>
            <person name="Lipzen A."/>
            <person name="Lutzoni F."/>
            <person name="Magnuson J."/>
            <person name="Mondo S."/>
            <person name="Nolan M."/>
            <person name="Ohm R."/>
            <person name="Pangilinan J."/>
            <person name="Park H.-J."/>
            <person name="Ramirez L."/>
            <person name="Alfaro M."/>
            <person name="Sun H."/>
            <person name="Tritt A."/>
            <person name="Yoshinaga Y."/>
            <person name="Zwiers L.-H."/>
            <person name="Turgeon B.G."/>
            <person name="Goodwin S.B."/>
            <person name="Spatafora J.W."/>
            <person name="Crous P.W."/>
            <person name="Grigoriev I.V."/>
        </authorList>
    </citation>
    <scope>NUCLEOTIDE SEQUENCE</scope>
    <source>
        <strain evidence="4">CBS 342.82</strain>
    </source>
</reference>
<dbReference type="Gene3D" id="3.40.50.1860">
    <property type="match status" value="2"/>
</dbReference>
<dbReference type="SUPFAM" id="SSF53681">
    <property type="entry name" value="Aspartate/glutamate racemase"/>
    <property type="match status" value="2"/>
</dbReference>
<dbReference type="OrthoDB" id="187836at2759"/>
<reference evidence="4" key="2">
    <citation type="submission" date="2020-04" db="EMBL/GenBank/DDBJ databases">
        <authorList>
            <consortium name="NCBI Genome Project"/>
        </authorList>
    </citation>
    <scope>NUCLEOTIDE SEQUENCE</scope>
    <source>
        <strain evidence="4">CBS 342.82</strain>
    </source>
</reference>
<dbReference type="AlphaFoldDB" id="A0A6J3MEV7"/>
<proteinExistence type="inferred from homology"/>
<evidence type="ECO:0000313" key="4">
    <source>
        <dbReference type="RefSeq" id="XP_033463195.1"/>
    </source>
</evidence>